<dbReference type="Proteomes" id="UP001501771">
    <property type="component" value="Unassembled WGS sequence"/>
</dbReference>
<accession>A0ABP5L6U1</accession>
<dbReference type="PANTHER" id="PTHR47271:SF2">
    <property type="entry name" value="ARGININE DEIMINASE"/>
    <property type="match status" value="1"/>
</dbReference>
<comment type="similarity">
    <text evidence="1 3">Belongs to the arginine deiminase family.</text>
</comment>
<dbReference type="PRINTS" id="PR01466">
    <property type="entry name" value="ARGDEIMINASE"/>
</dbReference>
<proteinExistence type="inferred from homology"/>
<keyword evidence="3" id="KW-0963">Cytoplasm</keyword>
<reference evidence="5" key="1">
    <citation type="journal article" date="2019" name="Int. J. Syst. Evol. Microbiol.">
        <title>The Global Catalogue of Microorganisms (GCM) 10K type strain sequencing project: providing services to taxonomists for standard genome sequencing and annotation.</title>
        <authorList>
            <consortium name="The Broad Institute Genomics Platform"/>
            <consortium name="The Broad Institute Genome Sequencing Center for Infectious Disease"/>
            <person name="Wu L."/>
            <person name="Ma J."/>
        </authorList>
    </citation>
    <scope>NUCLEOTIDE SEQUENCE [LARGE SCALE GENOMIC DNA]</scope>
    <source>
        <strain evidence="5">JCM 16022</strain>
    </source>
</reference>
<dbReference type="HAMAP" id="MF_00242">
    <property type="entry name" value="Arg_deiminase"/>
    <property type="match status" value="1"/>
</dbReference>
<evidence type="ECO:0000313" key="5">
    <source>
        <dbReference type="Proteomes" id="UP001501771"/>
    </source>
</evidence>
<keyword evidence="3" id="KW-0056">Arginine metabolism</keyword>
<evidence type="ECO:0000256" key="3">
    <source>
        <dbReference type="HAMAP-Rule" id="MF_00242"/>
    </source>
</evidence>
<evidence type="ECO:0000313" key="4">
    <source>
        <dbReference type="EMBL" id="GAA2140636.1"/>
    </source>
</evidence>
<dbReference type="Gene3D" id="3.75.10.10">
    <property type="entry name" value="L-arginine/glycine Amidinotransferase, Chain A"/>
    <property type="match status" value="1"/>
</dbReference>
<protein>
    <recommendedName>
        <fullName evidence="3">Arginine deiminase</fullName>
        <shortName evidence="3">ADI</shortName>
        <ecNumber evidence="3">3.5.3.6</ecNumber>
    </recommendedName>
    <alternativeName>
        <fullName evidence="3">Arginine dihydrolase</fullName>
        <shortName evidence="3">AD</shortName>
    </alternativeName>
</protein>
<organism evidence="4 5">
    <name type="scientific">Nocardioides koreensis</name>
    <dbReference type="NCBI Taxonomy" id="433651"/>
    <lineage>
        <taxon>Bacteria</taxon>
        <taxon>Bacillati</taxon>
        <taxon>Actinomycetota</taxon>
        <taxon>Actinomycetes</taxon>
        <taxon>Propionibacteriales</taxon>
        <taxon>Nocardioidaceae</taxon>
        <taxon>Nocardioides</taxon>
    </lineage>
</organism>
<dbReference type="PANTHER" id="PTHR47271">
    <property type="entry name" value="ARGININE DEIMINASE"/>
    <property type="match status" value="1"/>
</dbReference>
<dbReference type="RefSeq" id="WP_344148633.1">
    <property type="nucleotide sequence ID" value="NZ_BAAAQR010000002.1"/>
</dbReference>
<keyword evidence="5" id="KW-1185">Reference proteome</keyword>
<dbReference type="Gene3D" id="1.10.3930.10">
    <property type="entry name" value="Arginine deiminase"/>
    <property type="match status" value="1"/>
</dbReference>
<dbReference type="EC" id="3.5.3.6" evidence="3"/>
<name>A0ABP5L6U1_9ACTN</name>
<comment type="catalytic activity">
    <reaction evidence="3">
        <text>L-arginine + H2O = L-citrulline + NH4(+)</text>
        <dbReference type="Rhea" id="RHEA:19597"/>
        <dbReference type="ChEBI" id="CHEBI:15377"/>
        <dbReference type="ChEBI" id="CHEBI:28938"/>
        <dbReference type="ChEBI" id="CHEBI:32682"/>
        <dbReference type="ChEBI" id="CHEBI:57743"/>
        <dbReference type="EC" id="3.5.3.6"/>
    </reaction>
</comment>
<evidence type="ECO:0000256" key="1">
    <source>
        <dbReference type="ARBA" id="ARBA00010206"/>
    </source>
</evidence>
<dbReference type="Pfam" id="PF02274">
    <property type="entry name" value="ADI"/>
    <property type="match status" value="1"/>
</dbReference>
<dbReference type="NCBIfam" id="NF002381">
    <property type="entry name" value="PRK01388.1"/>
    <property type="match status" value="1"/>
</dbReference>
<dbReference type="SUPFAM" id="SSF55909">
    <property type="entry name" value="Pentein"/>
    <property type="match status" value="1"/>
</dbReference>
<keyword evidence="2 3" id="KW-0378">Hydrolase</keyword>
<dbReference type="PIRSF" id="PIRSF006356">
    <property type="entry name" value="Arg_deiminase"/>
    <property type="match status" value="1"/>
</dbReference>
<comment type="subcellular location">
    <subcellularLocation>
        <location evidence="3">Cytoplasm</location>
    </subcellularLocation>
</comment>
<comment type="pathway">
    <text evidence="3">Amino-acid degradation; L-arginine degradation via ADI pathway; carbamoyl phosphate from L-arginine: step 1/2.</text>
</comment>
<sequence length="406" mass="44315">MTQHGADSEVGRLQTVMLHRPGPELKRLTPRNNDKLLFDGIPWVARAQDEHDAFAAALRDRGVEVLYLTELLAETLESEVARNHAITTALSGLHLGDTMRGYLSRFLRDASPEELTGYLTAGIRNDEVRGGFGLVTSLFASDDFLIDPLPNLLFTRDSSVWVRDRVAVTSLAMPARMRETQLTELIYTEHPRFRGTRKIHGWHHEHVEGGDVLLLAPGVIAVGVGERTTPAGVERLARQVFHADLAHTVLAVPIAQERATMHLDTVCTMVDVDKIVMYPNVAHSLQAYAVTTADGSAAEGELVLHVADAEPFLVAAAKAMEIDTLHQIDTGLDPVTAEREQWDDGNNTLALAPRVAVAYERNDETNARLEEAGIEVVRIAGSELGSGRGGPRCMSCPISREPLPAG</sequence>
<dbReference type="EMBL" id="BAAAQR010000002">
    <property type="protein sequence ID" value="GAA2140636.1"/>
    <property type="molecule type" value="Genomic_DNA"/>
</dbReference>
<evidence type="ECO:0000256" key="2">
    <source>
        <dbReference type="ARBA" id="ARBA00022801"/>
    </source>
</evidence>
<feature type="active site" description="Amidino-cysteine intermediate" evidence="3">
    <location>
        <position position="393"/>
    </location>
</feature>
<gene>
    <name evidence="3 4" type="primary">arcA</name>
    <name evidence="4" type="ORF">GCM10009844_10430</name>
</gene>
<comment type="caution">
    <text evidence="4">The sequence shown here is derived from an EMBL/GenBank/DDBJ whole genome shotgun (WGS) entry which is preliminary data.</text>
</comment>
<dbReference type="InterPro" id="IPR003876">
    <property type="entry name" value="Arg_deiminase"/>
</dbReference>